<dbReference type="InterPro" id="IPR007080">
    <property type="entry name" value="RNA_pol_Rpb1_1"/>
</dbReference>
<dbReference type="Gene3D" id="1.10.357.120">
    <property type="match status" value="1"/>
</dbReference>
<dbReference type="OrthoDB" id="270392at2759"/>
<feature type="compositionally biased region" description="Basic and acidic residues" evidence="13">
    <location>
        <begin position="1383"/>
        <end position="1393"/>
    </location>
</feature>
<keyword evidence="16" id="KW-1185">Reference proteome</keyword>
<organism evidence="15 16">
    <name type="scientific">Aspergillus ochraceoroseus</name>
    <dbReference type="NCBI Taxonomy" id="138278"/>
    <lineage>
        <taxon>Eukaryota</taxon>
        <taxon>Fungi</taxon>
        <taxon>Dikarya</taxon>
        <taxon>Ascomycota</taxon>
        <taxon>Pezizomycotina</taxon>
        <taxon>Eurotiomycetes</taxon>
        <taxon>Eurotiomycetidae</taxon>
        <taxon>Eurotiales</taxon>
        <taxon>Aspergillaceae</taxon>
        <taxon>Aspergillus</taxon>
        <taxon>Aspergillus subgen. Nidulantes</taxon>
    </lineage>
</organism>
<dbReference type="InterPro" id="IPR045867">
    <property type="entry name" value="DNA-dir_RpoC_beta_prime"/>
</dbReference>
<dbReference type="CDD" id="cd01435">
    <property type="entry name" value="RNAP_I_RPA1_N"/>
    <property type="match status" value="1"/>
</dbReference>
<dbReference type="PANTHER" id="PTHR19376:SF11">
    <property type="entry name" value="DNA-DIRECTED RNA POLYMERASE I SUBUNIT RPA1"/>
    <property type="match status" value="1"/>
</dbReference>
<keyword evidence="3 12" id="KW-0240">DNA-directed RNA polymerase</keyword>
<dbReference type="Proteomes" id="UP000034947">
    <property type="component" value="Unassembled WGS sequence"/>
</dbReference>
<feature type="compositionally biased region" description="Acidic residues" evidence="13">
    <location>
        <begin position="1438"/>
        <end position="1447"/>
    </location>
</feature>
<dbReference type="FunFam" id="1.10.274.100:FF:000006">
    <property type="entry name" value="DNA-directed RNA polymerase subunit"/>
    <property type="match status" value="1"/>
</dbReference>
<accession>A0A0F8WU47</accession>
<feature type="compositionally biased region" description="Basic and acidic residues" evidence="13">
    <location>
        <begin position="1465"/>
        <end position="1479"/>
    </location>
</feature>
<evidence type="ECO:0000256" key="3">
    <source>
        <dbReference type="ARBA" id="ARBA00022478"/>
    </source>
</evidence>
<keyword evidence="10" id="KW-0539">Nucleus</keyword>
<gene>
    <name evidence="15" type="ORF">AOCH_002244</name>
</gene>
<feature type="compositionally biased region" description="Polar residues" evidence="13">
    <location>
        <begin position="1411"/>
        <end position="1420"/>
    </location>
</feature>
<keyword evidence="9 12" id="KW-0804">Transcription</keyword>
<comment type="similarity">
    <text evidence="2 12">Belongs to the RNA polymerase beta' chain family.</text>
</comment>
<keyword evidence="7" id="KW-0862">Zinc</keyword>
<protein>
    <recommendedName>
        <fullName evidence="12">DNA-directed RNA polymerase subunit</fullName>
        <ecNumber evidence="12">2.7.7.6</ecNumber>
    </recommendedName>
</protein>
<proteinExistence type="inferred from homology"/>
<evidence type="ECO:0000313" key="16">
    <source>
        <dbReference type="Proteomes" id="UP000034947"/>
    </source>
</evidence>
<dbReference type="Gene3D" id="3.30.1490.180">
    <property type="entry name" value="RNA polymerase ii"/>
    <property type="match status" value="1"/>
</dbReference>
<dbReference type="Pfam" id="PF04998">
    <property type="entry name" value="RNA_pol_Rpb1_5"/>
    <property type="match status" value="1"/>
</dbReference>
<reference evidence="15 16" key="1">
    <citation type="submission" date="2015-02" db="EMBL/GenBank/DDBJ databases">
        <title>Draft Genome Sequences of Two Closely-Related Aflatoxigenic Aspergillus Species Obtained from the Cote d'Ivoire.</title>
        <authorList>
            <person name="Moore G.G."/>
            <person name="Beltz S.B."/>
            <person name="Mack B.M."/>
        </authorList>
    </citation>
    <scope>NUCLEOTIDE SEQUENCE [LARGE SCALE GENOMIC DNA]</scope>
    <source>
        <strain evidence="15 16">SRRC1432</strain>
    </source>
</reference>
<evidence type="ECO:0000256" key="7">
    <source>
        <dbReference type="ARBA" id="ARBA00022833"/>
    </source>
</evidence>
<dbReference type="Pfam" id="PF00623">
    <property type="entry name" value="RNA_pol_Rpb1_2"/>
    <property type="match status" value="1"/>
</dbReference>
<name>A0A0F8WU47_9EURO</name>
<dbReference type="GO" id="GO:0005736">
    <property type="term" value="C:RNA polymerase I complex"/>
    <property type="evidence" value="ECO:0007669"/>
    <property type="project" value="TreeGrafter"/>
</dbReference>
<keyword evidence="4 12" id="KW-0808">Transferase</keyword>
<evidence type="ECO:0000256" key="5">
    <source>
        <dbReference type="ARBA" id="ARBA00022695"/>
    </source>
</evidence>
<evidence type="ECO:0000259" key="14">
    <source>
        <dbReference type="SMART" id="SM00663"/>
    </source>
</evidence>
<dbReference type="Gene3D" id="4.10.860.120">
    <property type="entry name" value="RNA polymerase II, clamp domain"/>
    <property type="match status" value="1"/>
</dbReference>
<dbReference type="GO" id="GO:0006351">
    <property type="term" value="P:DNA-templated transcription"/>
    <property type="evidence" value="ECO:0007669"/>
    <property type="project" value="InterPro"/>
</dbReference>
<evidence type="ECO:0000256" key="8">
    <source>
        <dbReference type="ARBA" id="ARBA00022842"/>
    </source>
</evidence>
<evidence type="ECO:0000256" key="11">
    <source>
        <dbReference type="ARBA" id="ARBA00048552"/>
    </source>
</evidence>
<feature type="region of interest" description="Disordered" evidence="13">
    <location>
        <begin position="1357"/>
        <end position="1479"/>
    </location>
</feature>
<evidence type="ECO:0000256" key="13">
    <source>
        <dbReference type="SAM" id="MobiDB-lite"/>
    </source>
</evidence>
<dbReference type="VEuPathDB" id="FungiDB:P175DRAFT_0522137"/>
<sequence length="1694" mass="187957">MATFARPVASSISGIDFGVYSDEDIKAISVKRIHNTPTLDSFNNPVPGGLYDPALGAWGDHVQERNKKLMVGSCTTCRQNSWSCTGHPGHVELPVHVYNVTHLDQLYRLLRGQCVFCHRFQMSRTQVNSYACKLRLLQYGLVDASEEIDRMGSKSPKQRKTTKNADGSGDEEEEDEDEDDMISRRNAYAKKCIREAQAAGLLKDILAGAKNPLALEKRRDLIKEFFKDVVAARKCANCSGVSPGYRKDRSSKIFRKSFTEKARLAMIQAGLQIPNSLILLQQAKKLNTKEKKALANGISDTASVTSETHGAEEEVARGNAVVAQAESKRQDAGETQQYMPSSEVHATMTLLFEKEGEILNLVYNSRPTSKKDSKVNADMFFIKNILVPPNKYRPSASQGSNAIMEAQQNTPFTQILKNCDIINQISKERQNSGADSATRVRDYRDLLHAIVQLQDTVNGLIDRDRSGATGAAAAKAANGIKQILEKKEGLFRKNMMGKRVNFAARSVISPDPNIETNEIGVPLVFAKKLTYPEPVTNHNFWELKQAVINGPDKYPGAAAIENEFGQVTNLKFKSLDERTALANQLLAPSNWRMKGSRNKKVYRHLTTGDFVLMNRQPTLHKPSIMGHKARVLPGEKTIRMHYANCNTYNADFDGDEMNMHFPQNELARSEAMMLADADHQYLVATSGKPLRGLIQDHISMGTWFTCRDSFFDKEDYYELLYSCLRPENSHTVSERIQLVGPAVIRPKPLWTGKQVITTILKNIMPHDRAGLNLKSKSSTPADRWGPGSEEGDVIFKDGEMLCGILDKKQIGPTAGGLVDSIHEIYGHTVAGRLISIIGRLLTRFLNMRAFTCGIDDLRLTEEGNRMRKEKLSEAPKIGHEVALKYVTLDKTAVPDQDAELRRRLEDVLRDDDKQGGLDIVSNARVATLSSEITKACLPAGLAKPFPWNQMQSMTITGAKGSSVNANLISCNLGQQVLEGRRVPVMISGKTLPCFRAFDTNPMAGGYVSGRFLTGIKPQEYYFHAMAGREGLIDTAVKTSRSGYLQRCLIKGMEGLRAEYDTSVRETSDGSMVQFLYGEDGLDITKQVHLENFEFLAANHVSIMSQVNLKTDFHNLEKDEVTNWHKDAMKKVRKTGKLDAMDPVLSLYPPGGNLGSTSESFSQALKKYEDSNPGDLLKDKKKGIDGVISKKSFNTLMNMKYMKSIVDPGEAVGIVAGQSIGEPSTQMTLNTFHLAGHSAKNVTLGIPRLREIVMTASKKIMTPTMTLTLNEELPKEHSERFAKAISKLSIAEVVDKVQVRERISSGSTKAKIYDIEISLFPAEEYTAEYAITIKDVQLTLQHKLIPKLVKLTKSELKKRVDEKTMSKHSTAQPEIGVSVGTVEEAPKGADVEDRAPDDDIEDDEDDAKRARGSQNRSNQVSYEGPEDDEERMVRQLDTREDDDDDDDEGQARDVEMHDASDDESDAEGHTTDSKLREEDVKGRFAEVTQFKFDPRKGSSCTIQLQYDISTPKLLILPLVEEASRSAVIQSIPGLGNCTFVEADKAKGEPACVITDGVNLLAMRDYQDIIKPHSIYTNSIDHMLTYYGVEAARASIVREMSDVFKGHSISVDNRHLNLIGDVMTHSGGFRAFNRNQLVKDITSPLAKMSFETTVGFLKDAVRERDFDNLNNPSSRIVVGRTGTIGTGAFDVLAPVA</sequence>
<dbReference type="SMART" id="SM00663">
    <property type="entry name" value="RPOLA_N"/>
    <property type="match status" value="1"/>
</dbReference>
<feature type="compositionally biased region" description="Basic and acidic residues" evidence="13">
    <location>
        <begin position="1448"/>
        <end position="1458"/>
    </location>
</feature>
<dbReference type="Gene3D" id="1.10.274.100">
    <property type="entry name" value="RNA polymerase Rpb1, domain 3"/>
    <property type="match status" value="1"/>
</dbReference>
<dbReference type="CDD" id="cd02735">
    <property type="entry name" value="RNAP_I_Rpa1_C"/>
    <property type="match status" value="1"/>
</dbReference>
<dbReference type="InterPro" id="IPR007081">
    <property type="entry name" value="RNA_pol_Rpb1_5"/>
</dbReference>
<dbReference type="Gene3D" id="3.30.70.2850">
    <property type="match status" value="2"/>
</dbReference>
<dbReference type="InterPro" id="IPR042102">
    <property type="entry name" value="RNA_pol_Rpb1_3_sf"/>
</dbReference>
<dbReference type="GO" id="GO:0046872">
    <property type="term" value="F:metal ion binding"/>
    <property type="evidence" value="ECO:0007669"/>
    <property type="project" value="UniProtKB-KW"/>
</dbReference>
<feature type="region of interest" description="Disordered" evidence="13">
    <location>
        <begin position="148"/>
        <end position="181"/>
    </location>
</feature>
<dbReference type="InterPro" id="IPR044893">
    <property type="entry name" value="RNA_pol_Rpb1_clamp_domain"/>
</dbReference>
<comment type="catalytic activity">
    <reaction evidence="11 12">
        <text>RNA(n) + a ribonucleoside 5'-triphosphate = RNA(n+1) + diphosphate</text>
        <dbReference type="Rhea" id="RHEA:21248"/>
        <dbReference type="Rhea" id="RHEA-COMP:14527"/>
        <dbReference type="Rhea" id="RHEA-COMP:17342"/>
        <dbReference type="ChEBI" id="CHEBI:33019"/>
        <dbReference type="ChEBI" id="CHEBI:61557"/>
        <dbReference type="ChEBI" id="CHEBI:140395"/>
        <dbReference type="EC" id="2.7.7.6"/>
    </reaction>
</comment>
<keyword evidence="8" id="KW-0460">Magnesium</keyword>
<dbReference type="GO" id="GO:0003899">
    <property type="term" value="F:DNA-directed RNA polymerase activity"/>
    <property type="evidence" value="ECO:0007669"/>
    <property type="project" value="UniProtKB-EC"/>
</dbReference>
<evidence type="ECO:0000313" key="15">
    <source>
        <dbReference type="EMBL" id="KKK14747.1"/>
    </source>
</evidence>
<comment type="function">
    <text evidence="12">DNA-dependent RNA polymerase catalyzes the transcription of DNA into RNA using the four ribonucleoside triphosphates as substrates.</text>
</comment>
<evidence type="ECO:0000256" key="9">
    <source>
        <dbReference type="ARBA" id="ARBA00023163"/>
    </source>
</evidence>
<dbReference type="Gene3D" id="1.10.132.30">
    <property type="match status" value="1"/>
</dbReference>
<dbReference type="Gene3D" id="1.10.150.390">
    <property type="match status" value="1"/>
</dbReference>
<dbReference type="EC" id="2.7.7.6" evidence="12"/>
<dbReference type="Pfam" id="PF04983">
    <property type="entry name" value="RNA_pol_Rpb1_3"/>
    <property type="match status" value="1"/>
</dbReference>
<dbReference type="InterPro" id="IPR038120">
    <property type="entry name" value="Rpb1_funnel_sf"/>
</dbReference>
<dbReference type="Pfam" id="PF04997">
    <property type="entry name" value="RNA_pol_Rpb1_1"/>
    <property type="match status" value="1"/>
</dbReference>
<dbReference type="InterPro" id="IPR000722">
    <property type="entry name" value="RNA_pol_asu"/>
</dbReference>
<evidence type="ECO:0000256" key="4">
    <source>
        <dbReference type="ARBA" id="ARBA00022679"/>
    </source>
</evidence>
<evidence type="ECO:0000256" key="6">
    <source>
        <dbReference type="ARBA" id="ARBA00022723"/>
    </source>
</evidence>
<evidence type="ECO:0000256" key="1">
    <source>
        <dbReference type="ARBA" id="ARBA00004123"/>
    </source>
</evidence>
<feature type="domain" description="RNA polymerase N-terminal" evidence="14">
    <location>
        <begin position="378"/>
        <end position="705"/>
    </location>
</feature>
<dbReference type="FunFam" id="2.40.40.20:FF:000019">
    <property type="entry name" value="DNA-directed RNA polymerase II subunit RPB1"/>
    <property type="match status" value="1"/>
</dbReference>
<dbReference type="SUPFAM" id="SSF64484">
    <property type="entry name" value="beta and beta-prime subunits of DNA dependent RNA-polymerase"/>
    <property type="match status" value="1"/>
</dbReference>
<dbReference type="FunFam" id="4.10.860.120:FF:000006">
    <property type="entry name" value="DNA-directed RNA polymerase subunit"/>
    <property type="match status" value="1"/>
</dbReference>
<keyword evidence="6" id="KW-0479">Metal-binding</keyword>
<keyword evidence="5 12" id="KW-0548">Nucleotidyltransferase</keyword>
<evidence type="ECO:0000256" key="12">
    <source>
        <dbReference type="RuleBase" id="RU004279"/>
    </source>
</evidence>
<feature type="compositionally biased region" description="Acidic residues" evidence="13">
    <location>
        <begin position="168"/>
        <end position="180"/>
    </location>
</feature>
<dbReference type="PANTHER" id="PTHR19376">
    <property type="entry name" value="DNA-DIRECTED RNA POLYMERASE"/>
    <property type="match status" value="1"/>
</dbReference>
<dbReference type="InterPro" id="IPR007066">
    <property type="entry name" value="RNA_pol_Rpb1_3"/>
</dbReference>
<dbReference type="InterPro" id="IPR006592">
    <property type="entry name" value="RNA_pol_N"/>
</dbReference>
<dbReference type="InterPro" id="IPR007083">
    <property type="entry name" value="RNA_pol_Rpb1_4"/>
</dbReference>
<dbReference type="InterPro" id="IPR047107">
    <property type="entry name" value="DNA-dir_RNA_pol1_lsu_C"/>
</dbReference>
<evidence type="ECO:0000256" key="2">
    <source>
        <dbReference type="ARBA" id="ARBA00006460"/>
    </source>
</evidence>
<dbReference type="FunFam" id="1.10.132.30:FF:000005">
    <property type="entry name" value="DNA-directed RNA polymerase subunit"/>
    <property type="match status" value="1"/>
</dbReference>
<dbReference type="Gene3D" id="2.40.40.20">
    <property type="match status" value="1"/>
</dbReference>
<comment type="caution">
    <text evidence="15">The sequence shown here is derived from an EMBL/GenBank/DDBJ whole genome shotgun (WGS) entry which is preliminary data.</text>
</comment>
<dbReference type="Pfam" id="PF05000">
    <property type="entry name" value="RNA_pol_Rpb1_4"/>
    <property type="match status" value="1"/>
</dbReference>
<evidence type="ECO:0000256" key="10">
    <source>
        <dbReference type="ARBA" id="ARBA00023242"/>
    </source>
</evidence>
<feature type="compositionally biased region" description="Acidic residues" evidence="13">
    <location>
        <begin position="1394"/>
        <end position="1404"/>
    </location>
</feature>
<dbReference type="GO" id="GO:0003677">
    <property type="term" value="F:DNA binding"/>
    <property type="evidence" value="ECO:0007669"/>
    <property type="project" value="InterPro"/>
</dbReference>
<dbReference type="InterPro" id="IPR015699">
    <property type="entry name" value="DNA-dir_RNA_pol1_lsu_N"/>
</dbReference>
<comment type="subcellular location">
    <subcellularLocation>
        <location evidence="1">Nucleus</location>
    </subcellularLocation>
</comment>
<dbReference type="FunFam" id="3.30.1490.180:FF:000003">
    <property type="entry name" value="DNA-directed RNA polymerase subunit"/>
    <property type="match status" value="1"/>
</dbReference>
<dbReference type="EMBL" id="JYKN01002906">
    <property type="protein sequence ID" value="KKK14747.1"/>
    <property type="molecule type" value="Genomic_DNA"/>
</dbReference>